<evidence type="ECO:0000313" key="5">
    <source>
        <dbReference type="EMBL" id="EFT83994.1"/>
    </source>
</evidence>
<dbReference type="PANTHER" id="PTHR23135:SF4">
    <property type="entry name" value="UDP-N-ACETYLMURAMOYL-L-ALANYL-D-GLUTAMATE--2,6-DIAMINOPIMELATE LIGASE MURE HOMOLOG, CHLOROPLASTIC"/>
    <property type="match status" value="1"/>
</dbReference>
<evidence type="ECO:0000259" key="3">
    <source>
        <dbReference type="Pfam" id="PF02875"/>
    </source>
</evidence>
<dbReference type="Gene3D" id="3.40.1190.10">
    <property type="entry name" value="Mur-like, catalytic domain"/>
    <property type="match status" value="1"/>
</dbReference>
<dbReference type="Pfam" id="PF08245">
    <property type="entry name" value="Mur_ligase_M"/>
    <property type="match status" value="1"/>
</dbReference>
<keyword evidence="1" id="KW-0132">Cell division</keyword>
<evidence type="ECO:0000256" key="1">
    <source>
        <dbReference type="ARBA" id="ARBA00022618"/>
    </source>
</evidence>
<dbReference type="KEGG" id="pdo:PSDT_0645"/>
<dbReference type="GO" id="GO:0016881">
    <property type="term" value="F:acid-amino acid ligase activity"/>
    <property type="evidence" value="ECO:0007669"/>
    <property type="project" value="InterPro"/>
</dbReference>
<proteinExistence type="predicted"/>
<keyword evidence="5" id="KW-0436">Ligase</keyword>
<feature type="domain" description="Mur ligase C-terminal" evidence="3">
    <location>
        <begin position="386"/>
        <end position="521"/>
    </location>
</feature>
<dbReference type="GO" id="GO:0005524">
    <property type="term" value="F:ATP binding"/>
    <property type="evidence" value="ECO:0007669"/>
    <property type="project" value="InterPro"/>
</dbReference>
<dbReference type="GO" id="GO:0051301">
    <property type="term" value="P:cell division"/>
    <property type="evidence" value="ECO:0007669"/>
    <property type="project" value="UniProtKB-KW"/>
</dbReference>
<dbReference type="eggNOG" id="COG0769">
    <property type="taxonomic scope" value="Bacteria"/>
</dbReference>
<dbReference type="Gene3D" id="3.90.190.20">
    <property type="entry name" value="Mur ligase, C-terminal domain"/>
    <property type="match status" value="1"/>
</dbReference>
<keyword evidence="2" id="KW-0131">Cell cycle</keyword>
<dbReference type="Proteomes" id="UP000004946">
    <property type="component" value="Chromosome"/>
</dbReference>
<evidence type="ECO:0000259" key="4">
    <source>
        <dbReference type="Pfam" id="PF08245"/>
    </source>
</evidence>
<dbReference type="SUPFAM" id="SSF63418">
    <property type="entry name" value="MurE/MurF N-terminal domain"/>
    <property type="match status" value="1"/>
</dbReference>
<organism evidence="5 6">
    <name type="scientific">Parascardovia denticolens DSM 10105 = JCM 12538</name>
    <dbReference type="NCBI Taxonomy" id="864564"/>
    <lineage>
        <taxon>Bacteria</taxon>
        <taxon>Bacillati</taxon>
        <taxon>Actinomycetota</taxon>
        <taxon>Actinomycetes</taxon>
        <taxon>Bifidobacteriales</taxon>
        <taxon>Bifidobacteriaceae</taxon>
        <taxon>Parascardovia</taxon>
    </lineage>
</organism>
<protein>
    <submittedName>
        <fullName evidence="5">UDP-N-acetylmuramoyl-L-alanyl-D-glutamate--2, 6-diaminopimelate ligase</fullName>
        <ecNumber evidence="5">6.3.2.-</ecNumber>
    </submittedName>
</protein>
<dbReference type="PATRIC" id="fig|864564.6.peg.713"/>
<dbReference type="Gene3D" id="3.40.1390.10">
    <property type="entry name" value="MurE/MurF, N-terminal domain"/>
    <property type="match status" value="1"/>
</dbReference>
<dbReference type="SUPFAM" id="SSF53244">
    <property type="entry name" value="MurD-like peptide ligases, peptide-binding domain"/>
    <property type="match status" value="1"/>
</dbReference>
<accession>E6JZA4</accession>
<dbReference type="InterPro" id="IPR036615">
    <property type="entry name" value="Mur_ligase_C_dom_sf"/>
</dbReference>
<dbReference type="EMBL" id="AEON01000001">
    <property type="protein sequence ID" value="EFT83994.1"/>
    <property type="molecule type" value="Genomic_DNA"/>
</dbReference>
<dbReference type="AlphaFoldDB" id="E6JZA4"/>
<dbReference type="InterPro" id="IPR013221">
    <property type="entry name" value="Mur_ligase_cen"/>
</dbReference>
<dbReference type="InterPro" id="IPR004101">
    <property type="entry name" value="Mur_ligase_C"/>
</dbReference>
<dbReference type="Pfam" id="PF02875">
    <property type="entry name" value="Mur_ligase_C"/>
    <property type="match status" value="1"/>
</dbReference>
<feature type="domain" description="Mur ligase central" evidence="4">
    <location>
        <begin position="138"/>
        <end position="359"/>
    </location>
</feature>
<dbReference type="SUPFAM" id="SSF53623">
    <property type="entry name" value="MurD-like peptide ligases, catalytic domain"/>
    <property type="match status" value="1"/>
</dbReference>
<evidence type="ECO:0000256" key="2">
    <source>
        <dbReference type="ARBA" id="ARBA00023306"/>
    </source>
</evidence>
<evidence type="ECO:0000313" key="6">
    <source>
        <dbReference type="Proteomes" id="UP000004946"/>
    </source>
</evidence>
<name>E6JZA4_PARDN</name>
<comment type="caution">
    <text evidence="5">The sequence shown here is derived from an EMBL/GenBank/DDBJ whole genome shotgun (WGS) entry which is preliminary data.</text>
</comment>
<reference evidence="5 6" key="1">
    <citation type="submission" date="2010-12" db="EMBL/GenBank/DDBJ databases">
        <authorList>
            <person name="Muzny D."/>
            <person name="Qin X."/>
            <person name="Buhay C."/>
            <person name="Dugan-Rocha S."/>
            <person name="Ding Y."/>
            <person name="Chen G."/>
            <person name="Hawes A."/>
            <person name="Holder M."/>
            <person name="Jhangiani S."/>
            <person name="Johnson A."/>
            <person name="Khan Z."/>
            <person name="Li Z."/>
            <person name="Liu W."/>
            <person name="Liu X."/>
            <person name="Perez L."/>
            <person name="Shen H."/>
            <person name="Wang Q."/>
            <person name="Watt J."/>
            <person name="Xi L."/>
            <person name="Xin Y."/>
            <person name="Zhou J."/>
            <person name="Deng J."/>
            <person name="Jiang H."/>
            <person name="Liu Y."/>
            <person name="Qu J."/>
            <person name="Song X.-Z."/>
            <person name="Zhang L."/>
            <person name="Villasana D."/>
            <person name="Johnson A."/>
            <person name="Liu J."/>
            <person name="Liyanage D."/>
            <person name="Lorensuhewa L."/>
            <person name="Robinson T."/>
            <person name="Song A."/>
            <person name="Song B.-B."/>
            <person name="Dinh H."/>
            <person name="Thornton R."/>
            <person name="Coyle M."/>
            <person name="Francisco L."/>
            <person name="Jackson L."/>
            <person name="Javaid M."/>
            <person name="Korchina V."/>
            <person name="Kovar C."/>
            <person name="Mata R."/>
            <person name="Mathew T."/>
            <person name="Ngo R."/>
            <person name="Nguyen L."/>
            <person name="Nguyen N."/>
            <person name="Okwuonu G."/>
            <person name="Ongeri F."/>
            <person name="Pham C."/>
            <person name="Simmons D."/>
            <person name="Wilczek-Boney K."/>
            <person name="Hale W."/>
            <person name="Jakkamsetti A."/>
            <person name="Pham P."/>
            <person name="Ruth R."/>
            <person name="San Lucas F."/>
            <person name="Warren J."/>
            <person name="Zhang J."/>
            <person name="Zhao Z."/>
            <person name="Zhou C."/>
            <person name="Zhu D."/>
            <person name="Lee S."/>
            <person name="Bess C."/>
            <person name="Blankenburg K."/>
            <person name="Forbes L."/>
            <person name="Fu Q."/>
            <person name="Gubbala S."/>
            <person name="Hirani K."/>
            <person name="Jayaseelan J.C."/>
            <person name="Lara F."/>
            <person name="Munidasa M."/>
            <person name="Palculict T."/>
            <person name="Patil S."/>
            <person name="Pu L.-L."/>
            <person name="Saada N."/>
            <person name="Tang L."/>
            <person name="Weissenberger G."/>
            <person name="Zhu Y."/>
            <person name="Hemphill L."/>
            <person name="Shang Y."/>
            <person name="Youmans B."/>
            <person name="Ayvaz T."/>
            <person name="Ross M."/>
            <person name="Santibanez J."/>
            <person name="Aqrawi P."/>
            <person name="Gross S."/>
            <person name="Joshi V."/>
            <person name="Fowler G."/>
            <person name="Nazareth L."/>
            <person name="Reid J."/>
            <person name="Worley K."/>
            <person name="Petrosino J."/>
            <person name="Highlander S."/>
            <person name="Gibbs R."/>
        </authorList>
    </citation>
    <scope>NUCLEOTIDE SEQUENCE [LARGE SCALE GENOMIC DNA]</scope>
    <source>
        <strain evidence="5 6">DSM 10105</strain>
    </source>
</reference>
<keyword evidence="6" id="KW-1185">Reference proteome</keyword>
<dbReference type="InterPro" id="IPR036565">
    <property type="entry name" value="Mur-like_cat_sf"/>
</dbReference>
<gene>
    <name evidence="5" type="primary">murE</name>
    <name evidence="5" type="ORF">HMPREF0620_0999</name>
</gene>
<dbReference type="EC" id="6.3.2.-" evidence="5"/>
<dbReference type="InterPro" id="IPR035911">
    <property type="entry name" value="MurE/MurF_N"/>
</dbReference>
<dbReference type="HOGENOM" id="CLU_022291_4_2_11"/>
<sequence>MMLMTENVQGRITLSHAVEILSSHGLLRELIAGEVWADSLESLGSQLGKDLSSIVFSNLTYDSRTIDSASLLVCKGRFHSSYLDQADALGLPCYVAQEDFSSATKALGIIVTDVRQALALLSAAFYGDPASQLKVVGITGTKGKTTTAYFTHAILSAYSGGKAALLSSVDNCVDGTTFTESNLTTPESLDLYRMMRQAVDAGMEYLVMEVSSQAYKVQRVFGLRMAVGAFINISPDHISPIEHPTFEDYFYCKRQIAANSDNLVMNATMAHASLVAEDARAHGAGLSAFRLVQGESGSAHHEEAEDSRLASLPTVTASPLDPDPTLGFRISDGQGFSKDFRLSIAGDFNYANAAAAIAIVKSLGMDLTDPAIAQALEAMEKVTISGRMETFSSPQGSLAVVDYAHNGVSTTALLDYVDKAYGKMDPRIILVTGSAGNKAYDRRQEIVQAAQDRIARFIFTEEDTDTEPMEEICQQMDQAVTNPQVEHGIVLDRTHALEEAVRDAARHQEEGGMTVILAIGKGNERWIKHLNKHVAYEGDDKVLSRLLEA</sequence>
<dbReference type="PANTHER" id="PTHR23135">
    <property type="entry name" value="MUR LIGASE FAMILY MEMBER"/>
    <property type="match status" value="1"/>
</dbReference>